<name>A0AAU9ICB9_9CILI</name>
<organism evidence="1 2">
    <name type="scientific">Blepharisma stoltei</name>
    <dbReference type="NCBI Taxonomy" id="1481888"/>
    <lineage>
        <taxon>Eukaryota</taxon>
        <taxon>Sar</taxon>
        <taxon>Alveolata</taxon>
        <taxon>Ciliophora</taxon>
        <taxon>Postciliodesmatophora</taxon>
        <taxon>Heterotrichea</taxon>
        <taxon>Heterotrichida</taxon>
        <taxon>Blepharismidae</taxon>
        <taxon>Blepharisma</taxon>
    </lineage>
</organism>
<dbReference type="AlphaFoldDB" id="A0AAU9ICB9"/>
<proteinExistence type="predicted"/>
<sequence length="379" mass="44435">MWTSESQLKHLWNKAVKKNAGMKKPFVLRINAKYCYVNEKLKLVGDVNHESLSLWKKWENKENDQTKWFNKAQSLASQFQRLKDRAWGENSFKSNEERKWLKNYLPEIIIDNPATLASILKAAVVKTTGNISYFNPTPPRSPVVYYIADKYNMCIHNTFFPYRDYYYEAKKEYDYLPKAAKELYEKANELDTLRNQAESIKVANAEYLNYLNNAISWREVYKRPLSTIFGENLKVMSKISLFLLIKAENLINHLMNKIERICRDKTGKNKKNKVIREAVNDCIKEYPQDKYIAHYTICGENLNNYTPTLSIIEQSILHEDSWYEATETNGEVIDFQDFPLIKPNSTVNLGHGIVAKIFKIEDIWFDSGVLKRIRGIESY</sequence>
<dbReference type="EMBL" id="CAJZBQ010000004">
    <property type="protein sequence ID" value="CAG9311550.1"/>
    <property type="molecule type" value="Genomic_DNA"/>
</dbReference>
<accession>A0AAU9ICB9</accession>
<evidence type="ECO:0000313" key="2">
    <source>
        <dbReference type="Proteomes" id="UP001162131"/>
    </source>
</evidence>
<gene>
    <name evidence="1" type="ORF">BSTOLATCC_MIC3838</name>
</gene>
<keyword evidence="2" id="KW-1185">Reference proteome</keyword>
<protein>
    <submittedName>
        <fullName evidence="1">Uncharacterized protein</fullName>
    </submittedName>
</protein>
<dbReference type="Proteomes" id="UP001162131">
    <property type="component" value="Unassembled WGS sequence"/>
</dbReference>
<comment type="caution">
    <text evidence="1">The sequence shown here is derived from an EMBL/GenBank/DDBJ whole genome shotgun (WGS) entry which is preliminary data.</text>
</comment>
<evidence type="ECO:0000313" key="1">
    <source>
        <dbReference type="EMBL" id="CAG9311550.1"/>
    </source>
</evidence>
<reference evidence="1" key="1">
    <citation type="submission" date="2021-09" db="EMBL/GenBank/DDBJ databases">
        <authorList>
            <consortium name="AG Swart"/>
            <person name="Singh M."/>
            <person name="Singh A."/>
            <person name="Seah K."/>
            <person name="Emmerich C."/>
        </authorList>
    </citation>
    <scope>NUCLEOTIDE SEQUENCE</scope>
    <source>
        <strain evidence="1">ATCC30299</strain>
    </source>
</reference>